<evidence type="ECO:0000313" key="2">
    <source>
        <dbReference type="EMBL" id="EWS79691.1"/>
    </source>
</evidence>
<comment type="caution">
    <text evidence="2">The sequence shown here is derived from an EMBL/GenBank/DDBJ whole genome shotgun (WGS) entry which is preliminary data.</text>
</comment>
<protein>
    <submittedName>
        <fullName evidence="2">Uncharacterized protein</fullName>
    </submittedName>
</protein>
<evidence type="ECO:0000256" key="1">
    <source>
        <dbReference type="SAM" id="MobiDB-lite"/>
    </source>
</evidence>
<feature type="region of interest" description="Disordered" evidence="1">
    <location>
        <begin position="1"/>
        <end position="34"/>
    </location>
</feature>
<organism evidence="2 3">
    <name type="scientific">Brachybacterium phenoliresistens</name>
    <dbReference type="NCBI Taxonomy" id="396014"/>
    <lineage>
        <taxon>Bacteria</taxon>
        <taxon>Bacillati</taxon>
        <taxon>Actinomycetota</taxon>
        <taxon>Actinomycetes</taxon>
        <taxon>Micrococcales</taxon>
        <taxon>Dermabacteraceae</taxon>
        <taxon>Brachybacterium</taxon>
    </lineage>
</organism>
<dbReference type="Proteomes" id="UP000023067">
    <property type="component" value="Unassembled WGS sequence"/>
</dbReference>
<feature type="compositionally biased region" description="Low complexity" evidence="1">
    <location>
        <begin position="79"/>
        <end position="90"/>
    </location>
</feature>
<dbReference type="HOGENOM" id="CLU_2435057_0_0_11"/>
<keyword evidence="3" id="KW-1185">Reference proteome</keyword>
<dbReference type="STRING" id="396014.BF93_10145"/>
<evidence type="ECO:0000313" key="3">
    <source>
        <dbReference type="Proteomes" id="UP000023067"/>
    </source>
</evidence>
<dbReference type="EMBL" id="JDYK01000027">
    <property type="protein sequence ID" value="EWS79691.1"/>
    <property type="molecule type" value="Genomic_DNA"/>
</dbReference>
<accession>Z9JPG7</accession>
<gene>
    <name evidence="2" type="ORF">BF93_10145</name>
</gene>
<feature type="region of interest" description="Disordered" evidence="1">
    <location>
        <begin position="49"/>
        <end position="90"/>
    </location>
</feature>
<feature type="compositionally biased region" description="Basic and acidic residues" evidence="1">
    <location>
        <begin position="68"/>
        <end position="78"/>
    </location>
</feature>
<proteinExistence type="predicted"/>
<dbReference type="AlphaFoldDB" id="Z9JPG7"/>
<reference evidence="2 3" key="1">
    <citation type="submission" date="2014-02" db="EMBL/GenBank/DDBJ databases">
        <title>Genome sequence of Brachybacterium phenoliresistens strain W13A50.</title>
        <authorList>
            <person name="Wang X."/>
        </authorList>
    </citation>
    <scope>NUCLEOTIDE SEQUENCE [LARGE SCALE GENOMIC DNA]</scope>
    <source>
        <strain evidence="2 3">W13A50</strain>
    </source>
</reference>
<feature type="compositionally biased region" description="Low complexity" evidence="1">
    <location>
        <begin position="1"/>
        <end position="15"/>
    </location>
</feature>
<sequence>MPAVPSASGRASSRAAGRRSMRDQGEQSGTAGEEGVVLGCIVAPIIEGWGVGRGGRGDTDGVGGGVRSRRDGRRDRAGRAAGRAGPVTPA</sequence>
<name>Z9JPG7_9MICO</name>
<feature type="compositionally biased region" description="Gly residues" evidence="1">
    <location>
        <begin position="49"/>
        <end position="66"/>
    </location>
</feature>